<gene>
    <name evidence="1" type="ORF">ACFSJE_08990</name>
</gene>
<keyword evidence="2" id="KW-1185">Reference proteome</keyword>
<dbReference type="EMBL" id="JBHUHU010000003">
    <property type="protein sequence ID" value="MFD2099906.1"/>
    <property type="molecule type" value="Genomic_DNA"/>
</dbReference>
<dbReference type="RefSeq" id="WP_379830655.1">
    <property type="nucleotide sequence ID" value="NZ_JBHUHU010000003.1"/>
</dbReference>
<evidence type="ECO:0000313" key="1">
    <source>
        <dbReference type="EMBL" id="MFD2099906.1"/>
    </source>
</evidence>
<sequence length="127" mass="14933">MSEIFILKVEDGASYNDDVYDYWITCELKNNQKIMLFDYKRIGLNEFLNKWVDAQIQALFVQLNKNKDLLSLEGKITFKNDKYFFSNEAISIEVSNEDVESQELKLNTQSVFYFGRLDIVGFNQVKC</sequence>
<name>A0ABW4XWG6_9FLAO</name>
<dbReference type="Proteomes" id="UP001597342">
    <property type="component" value="Unassembled WGS sequence"/>
</dbReference>
<organism evidence="1 2">
    <name type="scientific">Flagellimonas iocasae</name>
    <dbReference type="NCBI Taxonomy" id="2055905"/>
    <lineage>
        <taxon>Bacteria</taxon>
        <taxon>Pseudomonadati</taxon>
        <taxon>Bacteroidota</taxon>
        <taxon>Flavobacteriia</taxon>
        <taxon>Flavobacteriales</taxon>
        <taxon>Flavobacteriaceae</taxon>
        <taxon>Flagellimonas</taxon>
    </lineage>
</organism>
<protein>
    <recommendedName>
        <fullName evidence="3">ApeA N-terminal domain-containing protein</fullName>
    </recommendedName>
</protein>
<evidence type="ECO:0008006" key="3">
    <source>
        <dbReference type="Google" id="ProtNLM"/>
    </source>
</evidence>
<evidence type="ECO:0000313" key="2">
    <source>
        <dbReference type="Proteomes" id="UP001597342"/>
    </source>
</evidence>
<accession>A0ABW4XWG6</accession>
<reference evidence="2" key="1">
    <citation type="journal article" date="2019" name="Int. J. Syst. Evol. Microbiol.">
        <title>The Global Catalogue of Microorganisms (GCM) 10K type strain sequencing project: providing services to taxonomists for standard genome sequencing and annotation.</title>
        <authorList>
            <consortium name="The Broad Institute Genomics Platform"/>
            <consortium name="The Broad Institute Genome Sequencing Center for Infectious Disease"/>
            <person name="Wu L."/>
            <person name="Ma J."/>
        </authorList>
    </citation>
    <scope>NUCLEOTIDE SEQUENCE [LARGE SCALE GENOMIC DNA]</scope>
    <source>
        <strain evidence="2">JCM 3389</strain>
    </source>
</reference>
<proteinExistence type="predicted"/>
<comment type="caution">
    <text evidence="1">The sequence shown here is derived from an EMBL/GenBank/DDBJ whole genome shotgun (WGS) entry which is preliminary data.</text>
</comment>